<dbReference type="HOGENOM" id="CLU_1841908_0_0_7"/>
<keyword evidence="1" id="KW-0812">Transmembrane</keyword>
<dbReference type="Proteomes" id="UP000008561">
    <property type="component" value="Chromosome"/>
</dbReference>
<reference evidence="2 3" key="1">
    <citation type="submission" date="2007-10" db="EMBL/GenBank/DDBJ databases">
        <title>Complete sequence of Desulfococcus oleovorans Hxd3.</title>
        <authorList>
            <consortium name="US DOE Joint Genome Institute"/>
            <person name="Copeland A."/>
            <person name="Lucas S."/>
            <person name="Lapidus A."/>
            <person name="Barry K."/>
            <person name="Glavina del Rio T."/>
            <person name="Dalin E."/>
            <person name="Tice H."/>
            <person name="Pitluck S."/>
            <person name="Kiss H."/>
            <person name="Brettin T."/>
            <person name="Bruce D."/>
            <person name="Detter J.C."/>
            <person name="Han C."/>
            <person name="Schmutz J."/>
            <person name="Larimer F."/>
            <person name="Land M."/>
            <person name="Hauser L."/>
            <person name="Kyrpides N."/>
            <person name="Kim E."/>
            <person name="Wawrik B."/>
            <person name="Richardson P."/>
        </authorList>
    </citation>
    <scope>NUCLEOTIDE SEQUENCE [LARGE SCALE GENOMIC DNA]</scope>
    <source>
        <strain evidence="3">DSM 6200 / JCM 39069 / Hxd3</strain>
    </source>
</reference>
<feature type="transmembrane region" description="Helical" evidence="1">
    <location>
        <begin position="76"/>
        <end position="96"/>
    </location>
</feature>
<evidence type="ECO:0000313" key="3">
    <source>
        <dbReference type="Proteomes" id="UP000008561"/>
    </source>
</evidence>
<protein>
    <recommendedName>
        <fullName evidence="4">DUF4234 domain-containing protein</fullName>
    </recommendedName>
</protein>
<keyword evidence="3" id="KW-1185">Reference proteome</keyword>
<gene>
    <name evidence="2" type="ordered locus">Dole_0686</name>
</gene>
<sequence>MPQDSSIPLFYLKTMILLGIWVYLSWLYSIGSLIHERYSEFVKPPIKRFRFCMTYNFVYSFCFIFGIIPFEILMPFHLVDFVTMIYSLYFISKLIITVGKKRKVKVQDYVGTLMFAWLYFIGIWFIQPRINRLFLSNDT</sequence>
<feature type="transmembrane region" description="Helical" evidence="1">
    <location>
        <begin position="108"/>
        <end position="126"/>
    </location>
</feature>
<dbReference type="AlphaFoldDB" id="A8ZUT3"/>
<dbReference type="STRING" id="96561.Dole_0686"/>
<keyword evidence="1" id="KW-1133">Transmembrane helix</keyword>
<evidence type="ECO:0000256" key="1">
    <source>
        <dbReference type="SAM" id="Phobius"/>
    </source>
</evidence>
<feature type="transmembrane region" description="Helical" evidence="1">
    <location>
        <begin position="6"/>
        <end position="28"/>
    </location>
</feature>
<accession>A8ZUT3</accession>
<dbReference type="KEGG" id="dol:Dole_0686"/>
<feature type="transmembrane region" description="Helical" evidence="1">
    <location>
        <begin position="49"/>
        <end position="70"/>
    </location>
</feature>
<keyword evidence="1" id="KW-0472">Membrane</keyword>
<proteinExistence type="predicted"/>
<dbReference type="EMBL" id="CP000859">
    <property type="protein sequence ID" value="ABW66496.1"/>
    <property type="molecule type" value="Genomic_DNA"/>
</dbReference>
<evidence type="ECO:0008006" key="4">
    <source>
        <dbReference type="Google" id="ProtNLM"/>
    </source>
</evidence>
<organism evidence="2 3">
    <name type="scientific">Desulfosudis oleivorans (strain DSM 6200 / JCM 39069 / Hxd3)</name>
    <name type="common">Desulfococcus oleovorans</name>
    <dbReference type="NCBI Taxonomy" id="96561"/>
    <lineage>
        <taxon>Bacteria</taxon>
        <taxon>Pseudomonadati</taxon>
        <taxon>Thermodesulfobacteriota</taxon>
        <taxon>Desulfobacteria</taxon>
        <taxon>Desulfobacterales</taxon>
        <taxon>Desulfosudaceae</taxon>
        <taxon>Desulfosudis</taxon>
    </lineage>
</organism>
<evidence type="ECO:0000313" key="2">
    <source>
        <dbReference type="EMBL" id="ABW66496.1"/>
    </source>
</evidence>
<name>A8ZUT3_DESOH</name>